<dbReference type="GO" id="GO:0003677">
    <property type="term" value="F:DNA binding"/>
    <property type="evidence" value="ECO:0007669"/>
    <property type="project" value="InterPro"/>
</dbReference>
<sequence length="1111" mass="124113">MSTLISSFIKADDLIMGDPLQQNGDLQQKIQQDLQQNIQQNIQEPDTKVKAPRKPRAKKKSSPGEGSGTNTKTIKAPGSTTERVAQACDRCRAKKVKCDGRQPCSSCAATGLKCIVSDKLSRRAFPKGYTETLEERIRQLESENKKLVGLLDIRDEQLELLNSSVGHIDEEQARNKRSQPITSSNLSLLNNENGNEVLHSHLHDKGCPCGCTTNPLAVHERPVSIAGSIFDSKATDKVSIAGSINLSDDDDEVSLLSFNDDLSIHTKDDNQRYPIKEVTPAPGAFAAATAIAQMQKNKTASQQELDETNKQQQLTRLVAVSIPRSTEETLFIPTLLARICQVHGYHSKPAILTANAIASLKENSNESMKPDASSHVMNEFLLKIILNRVGITKLEDSEASYFIRSIKLPTSRLDLDHLVTIYFQDWGNVFPILDKNSFLKNYMKLANILESSDAPLHSEGDSSYELVEKFGAIMVLVLSLSLLSNKYSEMSSKNPNSKNKDGILHRYIKSLNHYDYLIHEFIKPNCIITKHCSIQSLQILSLALQYCLVIGDIITCYELRGRVITMAQQLRLHRCPAAVLGIAGNDDGNVNLRNFMQGERRILFWCIYCLDIYSSLNLGVPRLFKDFEIECALPFSGKNDDDDDDNENILIINNTKLSIVGKVSKFALSVMLYCKVLGHILDSIFSRFDTTNAQEKSLEKDRMLDCWRRELPSDLKFEVDVNGFSLKDHKTLGDSDDSMWKNYNKQQLTLIFLYYHAKILIYLPIISKYGNHHNVGLSTKEQLSKGQHDVSNIVSSVSMIQQSSIQILEVLKSLTKYSSSYLLPVPINIAREQARFTLLVAKGSLDYIKGGPLYQNLKQLLLDTISNLNLESGNDIPGGLTKNSVKLLELATLSILGLNLNKNTSNLKKRLSMSIPNAQPITKTAVDRGKQLQSTNGQYKAQGPRHSSISHSNSITNNLTSEFDNDEMFNTAIQVAPHRQSFDDRAMHSNNLNPNGYDSTFPPKQTSINQEDFNLVFNNNNNLNQFTNMSSSNSSSDSNNNGDNGDTPPDGLDNILQFDPFKVNLNRQLMMNEFAADGSLGLVPFLDMSHDENSEFNHDMTQSNGSHFEWP</sequence>
<feature type="compositionally biased region" description="Polar residues" evidence="3">
    <location>
        <begin position="68"/>
        <end position="78"/>
    </location>
</feature>
<evidence type="ECO:0000256" key="3">
    <source>
        <dbReference type="SAM" id="MobiDB-lite"/>
    </source>
</evidence>
<dbReference type="RefSeq" id="XP_020075091.1">
    <property type="nucleotide sequence ID" value="XM_020223652.1"/>
</dbReference>
<feature type="compositionally biased region" description="Basic residues" evidence="3">
    <location>
        <begin position="50"/>
        <end position="61"/>
    </location>
</feature>
<keyword evidence="6" id="KW-1185">Reference proteome</keyword>
<dbReference type="Proteomes" id="UP000095085">
    <property type="component" value="Unassembled WGS sequence"/>
</dbReference>
<dbReference type="PROSITE" id="PS00463">
    <property type="entry name" value="ZN2_CY6_FUNGAL_1"/>
    <property type="match status" value="1"/>
</dbReference>
<dbReference type="Pfam" id="PF04082">
    <property type="entry name" value="Fungal_trans"/>
    <property type="match status" value="1"/>
</dbReference>
<dbReference type="InterPro" id="IPR007219">
    <property type="entry name" value="XnlR_reg_dom"/>
</dbReference>
<dbReference type="InterPro" id="IPR001138">
    <property type="entry name" value="Zn2Cys6_DnaBD"/>
</dbReference>
<dbReference type="GO" id="GO:0006351">
    <property type="term" value="P:DNA-templated transcription"/>
    <property type="evidence" value="ECO:0007669"/>
    <property type="project" value="InterPro"/>
</dbReference>
<dbReference type="SMART" id="SM00066">
    <property type="entry name" value="GAL4"/>
    <property type="match status" value="1"/>
</dbReference>
<evidence type="ECO:0000256" key="1">
    <source>
        <dbReference type="ARBA" id="ARBA00022723"/>
    </source>
</evidence>
<dbReference type="AlphaFoldDB" id="A0A1E4RFH9"/>
<feature type="compositionally biased region" description="Low complexity" evidence="3">
    <location>
        <begin position="1020"/>
        <end position="1046"/>
    </location>
</feature>
<protein>
    <recommendedName>
        <fullName evidence="4">Zn(2)-C6 fungal-type domain-containing protein</fullName>
    </recommendedName>
</protein>
<dbReference type="PANTHER" id="PTHR46910">
    <property type="entry name" value="TRANSCRIPTION FACTOR PDR1"/>
    <property type="match status" value="1"/>
</dbReference>
<dbReference type="CDD" id="cd00067">
    <property type="entry name" value="GAL4"/>
    <property type="match status" value="1"/>
</dbReference>
<dbReference type="CDD" id="cd12148">
    <property type="entry name" value="fungal_TF_MHR"/>
    <property type="match status" value="1"/>
</dbReference>
<proteinExistence type="predicted"/>
<dbReference type="GO" id="GO:0008270">
    <property type="term" value="F:zinc ion binding"/>
    <property type="evidence" value="ECO:0007669"/>
    <property type="project" value="InterPro"/>
</dbReference>
<evidence type="ECO:0000256" key="2">
    <source>
        <dbReference type="ARBA" id="ARBA00023242"/>
    </source>
</evidence>
<dbReference type="InterPro" id="IPR036864">
    <property type="entry name" value="Zn2-C6_fun-type_DNA-bd_sf"/>
</dbReference>
<evidence type="ECO:0000313" key="5">
    <source>
        <dbReference type="EMBL" id="ODV66024.1"/>
    </source>
</evidence>
<dbReference type="Pfam" id="PF00172">
    <property type="entry name" value="Zn_clus"/>
    <property type="match status" value="1"/>
</dbReference>
<dbReference type="EMBL" id="KV454543">
    <property type="protein sequence ID" value="ODV66024.1"/>
    <property type="molecule type" value="Genomic_DNA"/>
</dbReference>
<dbReference type="SUPFAM" id="SSF57701">
    <property type="entry name" value="Zn2/Cys6 DNA-binding domain"/>
    <property type="match status" value="1"/>
</dbReference>
<dbReference type="Gene3D" id="4.10.240.10">
    <property type="entry name" value="Zn(2)-C6 fungal-type DNA-binding domain"/>
    <property type="match status" value="1"/>
</dbReference>
<organism evidence="5 6">
    <name type="scientific">Hyphopichia burtonii NRRL Y-1933</name>
    <dbReference type="NCBI Taxonomy" id="984485"/>
    <lineage>
        <taxon>Eukaryota</taxon>
        <taxon>Fungi</taxon>
        <taxon>Dikarya</taxon>
        <taxon>Ascomycota</taxon>
        <taxon>Saccharomycotina</taxon>
        <taxon>Pichiomycetes</taxon>
        <taxon>Debaryomycetaceae</taxon>
        <taxon>Hyphopichia</taxon>
    </lineage>
</organism>
<reference evidence="6" key="1">
    <citation type="submission" date="2016-05" db="EMBL/GenBank/DDBJ databases">
        <title>Comparative genomics of biotechnologically important yeasts.</title>
        <authorList>
            <consortium name="DOE Joint Genome Institute"/>
            <person name="Riley R."/>
            <person name="Haridas S."/>
            <person name="Wolfe K.H."/>
            <person name="Lopes M.R."/>
            <person name="Hittinger C.T."/>
            <person name="Goker M."/>
            <person name="Salamov A."/>
            <person name="Wisecaver J."/>
            <person name="Long T.M."/>
            <person name="Aerts A.L."/>
            <person name="Barry K."/>
            <person name="Choi C."/>
            <person name="Clum A."/>
            <person name="Coughlan A.Y."/>
            <person name="Deshpande S."/>
            <person name="Douglass A.P."/>
            <person name="Hanson S.J."/>
            <person name="Klenk H.-P."/>
            <person name="Labutti K."/>
            <person name="Lapidus A."/>
            <person name="Lindquist E."/>
            <person name="Lipzen A."/>
            <person name="Meier-Kolthoff J.P."/>
            <person name="Ohm R.A."/>
            <person name="Otillar R.P."/>
            <person name="Pangilinan J."/>
            <person name="Peng Y."/>
            <person name="Rokas A."/>
            <person name="Rosa C.A."/>
            <person name="Scheuner C."/>
            <person name="Sibirny A.A."/>
            <person name="Slot J.C."/>
            <person name="Stielow J.B."/>
            <person name="Sun H."/>
            <person name="Kurtzman C.P."/>
            <person name="Blackwell M."/>
            <person name="Grigoriev I.V."/>
            <person name="Jeffries T.W."/>
        </authorList>
    </citation>
    <scope>NUCLEOTIDE SEQUENCE [LARGE SCALE GENOMIC DNA]</scope>
    <source>
        <strain evidence="6">NRRL Y-1933</strain>
    </source>
</reference>
<dbReference type="GO" id="GO:0000981">
    <property type="term" value="F:DNA-binding transcription factor activity, RNA polymerase II-specific"/>
    <property type="evidence" value="ECO:0007669"/>
    <property type="project" value="InterPro"/>
</dbReference>
<evidence type="ECO:0000313" key="6">
    <source>
        <dbReference type="Proteomes" id="UP000095085"/>
    </source>
</evidence>
<dbReference type="PROSITE" id="PS50048">
    <property type="entry name" value="ZN2_CY6_FUNGAL_2"/>
    <property type="match status" value="1"/>
</dbReference>
<feature type="region of interest" description="Disordered" evidence="3">
    <location>
        <begin position="38"/>
        <end position="78"/>
    </location>
</feature>
<dbReference type="PANTHER" id="PTHR46910:SF12">
    <property type="entry name" value="REGULATORY PROTEIN CAT8"/>
    <property type="match status" value="1"/>
</dbReference>
<name>A0A1E4RFH9_9ASCO</name>
<keyword evidence="1" id="KW-0479">Metal-binding</keyword>
<keyword evidence="2" id="KW-0539">Nucleus</keyword>
<gene>
    <name evidence="5" type="ORF">HYPBUDRAFT_7343</name>
</gene>
<dbReference type="STRING" id="984485.A0A1E4RFH9"/>
<dbReference type="GeneID" id="30998201"/>
<dbReference type="InterPro" id="IPR050987">
    <property type="entry name" value="AtrR-like"/>
</dbReference>
<dbReference type="OrthoDB" id="1924787at2759"/>
<accession>A0A1E4RFH9</accession>
<dbReference type="CDD" id="cd15485">
    <property type="entry name" value="ZIP_Cat8"/>
    <property type="match status" value="1"/>
</dbReference>
<dbReference type="SMART" id="SM00906">
    <property type="entry name" value="Fungal_trans"/>
    <property type="match status" value="1"/>
</dbReference>
<feature type="domain" description="Zn(2)-C6 fungal-type" evidence="4">
    <location>
        <begin position="87"/>
        <end position="116"/>
    </location>
</feature>
<feature type="region of interest" description="Disordered" evidence="3">
    <location>
        <begin position="1020"/>
        <end position="1055"/>
    </location>
</feature>
<evidence type="ECO:0000259" key="4">
    <source>
        <dbReference type="PROSITE" id="PS50048"/>
    </source>
</evidence>